<reference evidence="1" key="1">
    <citation type="submission" date="2014-05" db="EMBL/GenBank/DDBJ databases">
        <authorList>
            <person name="Chronopoulou M."/>
        </authorList>
    </citation>
    <scope>NUCLEOTIDE SEQUENCE</scope>
    <source>
        <tissue evidence="1">Whole organism</tissue>
    </source>
</reference>
<organism evidence="1">
    <name type="scientific">Lepeophtheirus salmonis</name>
    <name type="common">Salmon louse</name>
    <name type="synonym">Caligus salmonis</name>
    <dbReference type="NCBI Taxonomy" id="72036"/>
    <lineage>
        <taxon>Eukaryota</taxon>
        <taxon>Metazoa</taxon>
        <taxon>Ecdysozoa</taxon>
        <taxon>Arthropoda</taxon>
        <taxon>Crustacea</taxon>
        <taxon>Multicrustacea</taxon>
        <taxon>Hexanauplia</taxon>
        <taxon>Copepoda</taxon>
        <taxon>Siphonostomatoida</taxon>
        <taxon>Caligidae</taxon>
        <taxon>Lepeophtheirus</taxon>
    </lineage>
</organism>
<feature type="non-terminal residue" evidence="1">
    <location>
        <position position="1"/>
    </location>
</feature>
<dbReference type="EMBL" id="HACA01007247">
    <property type="protein sequence ID" value="CDW24608.1"/>
    <property type="molecule type" value="Transcribed_RNA"/>
</dbReference>
<protein>
    <submittedName>
        <fullName evidence="1">Uncharacterized protein</fullName>
    </submittedName>
</protein>
<sequence length="104" mass="11847">LCRNGPNSIVQARFYNGANLLKQPKRRRYSYGLIFVALIWHNVSSGLYEQVYTSNALSLSSPRYLRTVSNVITVETGLPSSTTKYLKPRIRGLKSRLKKCNTHD</sequence>
<dbReference type="OrthoDB" id="7726766at2759"/>
<dbReference type="AlphaFoldDB" id="A0A0K2TF06"/>
<dbReference type="EMBL" id="HACA01007248">
    <property type="protein sequence ID" value="CDW24609.1"/>
    <property type="molecule type" value="Transcribed_RNA"/>
</dbReference>
<name>A0A0K2TF06_LEPSM</name>
<accession>A0A0K2TF06</accession>
<proteinExistence type="predicted"/>
<evidence type="ECO:0000313" key="1">
    <source>
        <dbReference type="EMBL" id="CDW24609.1"/>
    </source>
</evidence>